<dbReference type="AlphaFoldDB" id="A0A5C6U5D1"/>
<reference evidence="1 2" key="1">
    <citation type="submission" date="2019-08" db="EMBL/GenBank/DDBJ databases">
        <authorList>
            <person name="Khan S.A."/>
            <person name="Jeon C.O."/>
            <person name="Jeong S.E."/>
        </authorList>
    </citation>
    <scope>NUCLEOTIDE SEQUENCE [LARGE SCALE GENOMIC DNA]</scope>
    <source>
        <strain evidence="2">IMCC1728</strain>
    </source>
</reference>
<organism evidence="1 2">
    <name type="scientific">Piscinibacter aquaticus</name>
    <dbReference type="NCBI Taxonomy" id="392597"/>
    <lineage>
        <taxon>Bacteria</taxon>
        <taxon>Pseudomonadati</taxon>
        <taxon>Pseudomonadota</taxon>
        <taxon>Betaproteobacteria</taxon>
        <taxon>Burkholderiales</taxon>
        <taxon>Sphaerotilaceae</taxon>
        <taxon>Piscinibacter</taxon>
    </lineage>
</organism>
<gene>
    <name evidence="1" type="ORF">FSC37_21420</name>
</gene>
<evidence type="ECO:0000313" key="1">
    <source>
        <dbReference type="EMBL" id="TXC67331.1"/>
    </source>
</evidence>
<protein>
    <submittedName>
        <fullName evidence="1">Uncharacterized protein</fullName>
    </submittedName>
</protein>
<dbReference type="EMBL" id="VOPW01000001">
    <property type="protein sequence ID" value="TXC67331.1"/>
    <property type="molecule type" value="Genomic_DNA"/>
</dbReference>
<sequence>MDAENRTQVALNAAVLKLLRPLCRLLLRHHVPFAAFEELAKHTYVQVALEDFGIPGRKPTLSRASILTGLTRKDVTRLAADTAPERAASDEGYNRAARVLTGWARDPEFHDADGQPKVLAPLEGPDSFAALVKRYSGDMPARAVLDELLRVGAVAERDDGRLQLLTAGYVPRGSEVEKLGILGSDVADLIATIDHNLQHADTDPRFQRKVMYTEFPASQLPAFRKLSAAQAQALLEKFDRWLSEHADSDKPDEDTLPAMRVGMGIYYFEEPMVPNSWKGQ</sequence>
<dbReference type="Proteomes" id="UP000321832">
    <property type="component" value="Unassembled WGS sequence"/>
</dbReference>
<proteinExistence type="predicted"/>
<dbReference type="InterPro" id="IPR045445">
    <property type="entry name" value="DUF6502"/>
</dbReference>
<accession>A0A5C6U5D1</accession>
<keyword evidence="2" id="KW-1185">Reference proteome</keyword>
<comment type="caution">
    <text evidence="1">The sequence shown here is derived from an EMBL/GenBank/DDBJ whole genome shotgun (WGS) entry which is preliminary data.</text>
</comment>
<name>A0A5C6U5D1_9BURK</name>
<evidence type="ECO:0000313" key="2">
    <source>
        <dbReference type="Proteomes" id="UP000321832"/>
    </source>
</evidence>
<dbReference type="Pfam" id="PF20112">
    <property type="entry name" value="DUF6502"/>
    <property type="match status" value="1"/>
</dbReference>